<organism evidence="1 2">
    <name type="scientific">Elaphomyces granulatus</name>
    <dbReference type="NCBI Taxonomy" id="519963"/>
    <lineage>
        <taxon>Eukaryota</taxon>
        <taxon>Fungi</taxon>
        <taxon>Dikarya</taxon>
        <taxon>Ascomycota</taxon>
        <taxon>Pezizomycotina</taxon>
        <taxon>Eurotiomycetes</taxon>
        <taxon>Eurotiomycetidae</taxon>
        <taxon>Eurotiales</taxon>
        <taxon>Elaphomycetaceae</taxon>
        <taxon>Elaphomyces</taxon>
    </lineage>
</organism>
<gene>
    <name evidence="1" type="ORF">Egran_02698</name>
</gene>
<protein>
    <submittedName>
        <fullName evidence="1">Uncharacterized protein</fullName>
    </submittedName>
</protein>
<comment type="caution">
    <text evidence="1">The sequence shown here is derived from an EMBL/GenBank/DDBJ whole genome shotgun (WGS) entry which is preliminary data.</text>
</comment>
<name>A0A232LZG0_9EURO</name>
<dbReference type="OrthoDB" id="2976890at2759"/>
<dbReference type="AlphaFoldDB" id="A0A232LZG0"/>
<evidence type="ECO:0000313" key="2">
    <source>
        <dbReference type="Proteomes" id="UP000243515"/>
    </source>
</evidence>
<reference evidence="1 2" key="1">
    <citation type="journal article" date="2015" name="Environ. Microbiol.">
        <title>Metagenome sequence of Elaphomyces granulatus from sporocarp tissue reveals Ascomycota ectomycorrhizal fingerprints of genome expansion and a Proteobacteria-rich microbiome.</title>
        <authorList>
            <person name="Quandt C.A."/>
            <person name="Kohler A."/>
            <person name="Hesse C.N."/>
            <person name="Sharpton T.J."/>
            <person name="Martin F."/>
            <person name="Spatafora J.W."/>
        </authorList>
    </citation>
    <scope>NUCLEOTIDE SEQUENCE [LARGE SCALE GENOMIC DNA]</scope>
    <source>
        <strain evidence="1 2">OSC145934</strain>
    </source>
</reference>
<keyword evidence="2" id="KW-1185">Reference proteome</keyword>
<accession>A0A232LZG0</accession>
<dbReference type="EMBL" id="NPHW01003474">
    <property type="protein sequence ID" value="OXV09539.1"/>
    <property type="molecule type" value="Genomic_DNA"/>
</dbReference>
<proteinExistence type="predicted"/>
<evidence type="ECO:0000313" key="1">
    <source>
        <dbReference type="EMBL" id="OXV09539.1"/>
    </source>
</evidence>
<feature type="non-terminal residue" evidence="1">
    <location>
        <position position="42"/>
    </location>
</feature>
<sequence>MSKIKAKSHKSPEKSSDIARYLNSDVVEFDEKNKDWIYAWWR</sequence>
<dbReference type="Proteomes" id="UP000243515">
    <property type="component" value="Unassembled WGS sequence"/>
</dbReference>